<reference evidence="1 2" key="1">
    <citation type="journal article" date="2023" name="Plants (Basel)">
        <title>Bridging the Gap: Combining Genomics and Transcriptomics Approaches to Understand Stylosanthes scabra, an Orphan Legume from the Brazilian Caatinga.</title>
        <authorList>
            <person name="Ferreira-Neto J.R.C."/>
            <person name="da Silva M.D."/>
            <person name="Binneck E."/>
            <person name="de Melo N.F."/>
            <person name="da Silva R.H."/>
            <person name="de Melo A.L.T.M."/>
            <person name="Pandolfi V."/>
            <person name="Bustamante F.O."/>
            <person name="Brasileiro-Vidal A.C."/>
            <person name="Benko-Iseppon A.M."/>
        </authorList>
    </citation>
    <scope>NUCLEOTIDE SEQUENCE [LARGE SCALE GENOMIC DNA]</scope>
    <source>
        <tissue evidence="1">Leaves</tissue>
    </source>
</reference>
<keyword evidence="2" id="KW-1185">Reference proteome</keyword>
<accession>A0ABU6ZX65</accession>
<sequence length="138" mass="15603">MASVGGLERSSENAYELVNEAVLGIPSRFVDTDSVKRLGSPSLWVRSGRNLNIKFLPCAPSERVCHKGKNAEWFFMYTCVLAEIGVRFPFTKFECVVLRQAKGVDRGLWVTVSSHKGHTLFSLFKASYKDFKDFYVKV</sequence>
<comment type="caution">
    <text evidence="1">The sequence shown here is derived from an EMBL/GenBank/DDBJ whole genome shotgun (WGS) entry which is preliminary data.</text>
</comment>
<organism evidence="1 2">
    <name type="scientific">Stylosanthes scabra</name>
    <dbReference type="NCBI Taxonomy" id="79078"/>
    <lineage>
        <taxon>Eukaryota</taxon>
        <taxon>Viridiplantae</taxon>
        <taxon>Streptophyta</taxon>
        <taxon>Embryophyta</taxon>
        <taxon>Tracheophyta</taxon>
        <taxon>Spermatophyta</taxon>
        <taxon>Magnoliopsida</taxon>
        <taxon>eudicotyledons</taxon>
        <taxon>Gunneridae</taxon>
        <taxon>Pentapetalae</taxon>
        <taxon>rosids</taxon>
        <taxon>fabids</taxon>
        <taxon>Fabales</taxon>
        <taxon>Fabaceae</taxon>
        <taxon>Papilionoideae</taxon>
        <taxon>50 kb inversion clade</taxon>
        <taxon>dalbergioids sensu lato</taxon>
        <taxon>Dalbergieae</taxon>
        <taxon>Pterocarpus clade</taxon>
        <taxon>Stylosanthes</taxon>
    </lineage>
</organism>
<protein>
    <submittedName>
        <fullName evidence="1">Uncharacterized protein</fullName>
    </submittedName>
</protein>
<proteinExistence type="predicted"/>
<dbReference type="EMBL" id="JASCZI010275763">
    <property type="protein sequence ID" value="MED6226612.1"/>
    <property type="molecule type" value="Genomic_DNA"/>
</dbReference>
<dbReference type="Proteomes" id="UP001341840">
    <property type="component" value="Unassembled WGS sequence"/>
</dbReference>
<evidence type="ECO:0000313" key="2">
    <source>
        <dbReference type="Proteomes" id="UP001341840"/>
    </source>
</evidence>
<name>A0ABU6ZX65_9FABA</name>
<gene>
    <name evidence="1" type="ORF">PIB30_105530</name>
</gene>
<feature type="non-terminal residue" evidence="1">
    <location>
        <position position="138"/>
    </location>
</feature>
<evidence type="ECO:0000313" key="1">
    <source>
        <dbReference type="EMBL" id="MED6226612.1"/>
    </source>
</evidence>